<feature type="compositionally biased region" description="Polar residues" evidence="1">
    <location>
        <begin position="185"/>
        <end position="197"/>
    </location>
</feature>
<feature type="compositionally biased region" description="Basic residues" evidence="1">
    <location>
        <begin position="2082"/>
        <end position="2093"/>
    </location>
</feature>
<feature type="region of interest" description="Disordered" evidence="1">
    <location>
        <begin position="310"/>
        <end position="368"/>
    </location>
</feature>
<sequence length="2258" mass="244973">MFRRSRFSVRPNVNTVGRTAAAASQEPPAGNQDASETPKETGEGSSAAVATDKSDVSPSENASAPGVGNDQNGESTSSSASVQRRKRFSVKPKVAPGRLPALPRMPRSPTKAASAAPANISGSDAERPSTSSKPPVPRGLQSPRPRRLSEDSKQHKVQPNLTPVSPEESGHLAEDPQEQTHLPADNSQPAENISGSSVKEVPPRLPDRVPPSLPDKDATEISEKAKTLISSKNVVSMTQSALSLSRLLNDPSDVQRLVKAQKLRELLKRERWKEMNVRKAKTRKKEFSLDPTKMTMRDLIHYIPTSNPMTCSLEDSAQENESALSPVPLREKSPERPEKPEAQPATTALPSEEQEEEPASAEEDQEEALLVPQVKVAEDGSLIIDEESLTVEVQRAKGPNPAQDREPIFERGSTTTYSSFRKTNYTKPWSIEETDMFFLAVSMVGTDFSMICQLFPHRTRLEIKNKFKKEERENCWRVDKAFREKRKLDIEYFSKLLEKVLEVQKDRKKLKLLAEKNTNKKSKTKRKRKKSAKQLSDSEDEREDFELEDGGEKENEEQCNDGDEQKKKRTRKKRAEHLTEEPNQKKTKTGEEDSEARPEDDTNSDILENVQNANTTKESTIKPAKLKRARAPTPAVVLGLKRGKKVPPSRQEEEPSSEKGEKSVNVEESDLNCSNLRNSASDDISSEEEEEAVIKPQKPTRYGRVPKPTQTLTYASQESLSTSESTPATSRSKSSVNRKKSSQPQLAPKPKKSKLVTLRSSKTDFSDEDSEGELEDTDGRAERLFSCTSRKDTDESLFMTSSLHSPNVLVSEVDESIEELDILDSMPDVLGISQDALCPDSSCQKAQHETGNAEPCEHQLDLLVDVIDFLSAENTEVSQNESYNEAAQTLLAIGSLTHMPQLAPSEMTTDDCVTEERPAGVNESSHLGEEGFLFSLSSASDQEVAETFQNVAPLEQRSSVTARTDVALPETSDQTCGELKALSDVDHTPHEPKPVQASRTSQQTSRKETTYEQKAKESCTLAANLVGRSETAEATTAESALLPTELKLTEESVAQGSSFSESQFEPRRDQASREANASDSTDERSISHVETGDASFVKHPAALPAEDLPFSQKGDGDEAASSRSRLSRFPKVKVKPNLTSRAARNKSQTGGETLKKDALPTENEETKTHVEVDNQPALGAETSDLSATESRYISEVHLRGRSSDSEFTEENQTCEFGRTERSSKTNPRVTKPQAGPGANVGLVLTQENNIDPVTVITPAEETTTSKEEGKVAACQLRRSRLHKIKPKPNIPQTSRAAKSKPTEEPAEKHLGTILNVEFDQETKAQVDPQETEPPSEKLIERTDLASSLSSVQTPGCSLTSTEEPSKNEKTLVGLDQMEIDVASDQSALENQKVSKVQEDQSEKCATLDSFTETSESLHNNAAAAANSGSEKSKIIFTSIPDSVPVQEPITVEKSDVCKQDCEAQSAPQLRRSRSLKIKPKPKIPQTPRSANPKPPTTERKSSSSGSDPESHQKTKVELEAPCGPSPEKRPVSTSPASYGQSPQTVGSSGTPSEGVHVGEQKETVESTGQLRSRSHKIKPKPNLPQIQRTTKFKSRVTDEAGSSPTSAPAFDNNADSQSTNVGPSDEMDLGAETSDQGFSKDQNLSEVQPESNSEPSSDQATTGMKKLEMEQQPTCSSALPEESRPDKTSGAASLVSVPSLKLASTHEVTEKRSSTKDQLVQNVGQVSSSEGAEQNKPQRRLRFSRVKPNLASTSRVTARKLQSDDCKPSEDQHTNASPTGAPERQCGESTEDKMSNKDPAETDYASSGDCKVSSSVSVSKTQTVTAQATITDVQSTIHRTASSASVKPRETDLSVQSSDKTPSELTDTSKTSREAPRTRRGRLVKPKPNLRGRSCPQPEPDSGSCSQLVDVSEPELGPDDQRPVKKVTGAPSLNDPSSNDHSSDHVTQHSTTRSESTSSAEGVQSYPLLSGILPAEVPSDPDEPFFILSLTEIPVSSVEEAAAAPPPLPVADPSKHEQNVSAESSEAVGGGFNVPVHSQVASNDTGSEPAGFVTGQKDETTIQPPKFPPTDAKETKALSSKKTPKGSGRKGKRQVQCAAATEAESSSDKSVTEPHDEAGGHVDTDKKTVSGEKEPDSSSASQSVASVGKSRRSRSKSKDSSSLSPETVSSSKSKPRQKSAGKQASSKSRVSETRSLSTKSSQPSPEVHSAPPTCSNPAGGVRRRAAEVSFSQEDDSAVEPTNVSQFFLSDIFTEVQEG</sequence>
<feature type="compositionally biased region" description="Polar residues" evidence="1">
    <location>
        <begin position="1052"/>
        <end position="1063"/>
    </location>
</feature>
<feature type="compositionally biased region" description="Basic and acidic residues" evidence="1">
    <location>
        <begin position="1081"/>
        <end position="1091"/>
    </location>
</feature>
<feature type="compositionally biased region" description="Basic residues" evidence="1">
    <location>
        <begin position="519"/>
        <end position="532"/>
    </location>
</feature>
<feature type="region of interest" description="Disordered" evidence="1">
    <location>
        <begin position="1048"/>
        <end position="1240"/>
    </location>
</feature>
<feature type="compositionally biased region" description="Low complexity" evidence="1">
    <location>
        <begin position="1931"/>
        <end position="1940"/>
    </location>
</feature>
<dbReference type="EMBL" id="HAEH01010716">
    <property type="protein sequence ID" value="SBR90423.1"/>
    <property type="molecule type" value="Transcribed_RNA"/>
</dbReference>
<feature type="compositionally biased region" description="Polar residues" evidence="1">
    <location>
        <begin position="1853"/>
        <end position="1869"/>
    </location>
</feature>
<dbReference type="GO" id="GO:0070898">
    <property type="term" value="P:RNA polymerase III preinitiation complex assembly"/>
    <property type="evidence" value="ECO:0007669"/>
    <property type="project" value="TreeGrafter"/>
</dbReference>
<protein>
    <submittedName>
        <fullName evidence="3">B double prime 1, subunit of RNA polymerase III transcription initiation factor IIIB</fullName>
    </submittedName>
</protein>
<feature type="compositionally biased region" description="Polar residues" evidence="1">
    <location>
        <begin position="310"/>
        <end position="323"/>
    </location>
</feature>
<feature type="compositionally biased region" description="Basic and acidic residues" evidence="1">
    <location>
        <begin position="1790"/>
        <end position="1800"/>
    </location>
</feature>
<feature type="compositionally biased region" description="Basic and acidic residues" evidence="1">
    <location>
        <begin position="984"/>
        <end position="993"/>
    </location>
</feature>
<evidence type="ECO:0000313" key="3">
    <source>
        <dbReference type="EMBL" id="SBR90423.1"/>
    </source>
</evidence>
<dbReference type="SUPFAM" id="SSF46689">
    <property type="entry name" value="Homeodomain-like"/>
    <property type="match status" value="1"/>
</dbReference>
<evidence type="ECO:0000259" key="2">
    <source>
        <dbReference type="SMART" id="SM00717"/>
    </source>
</evidence>
<reference evidence="3" key="1">
    <citation type="submission" date="2016-05" db="EMBL/GenBank/DDBJ databases">
        <authorList>
            <person name="Lavstsen T."/>
            <person name="Jespersen J.S."/>
        </authorList>
    </citation>
    <scope>NUCLEOTIDE SEQUENCE</scope>
    <source>
        <tissue evidence="3">Brain</tissue>
    </source>
</reference>
<feature type="region of interest" description="Disordered" evidence="1">
    <location>
        <begin position="1"/>
        <end position="220"/>
    </location>
</feature>
<feature type="compositionally biased region" description="Acidic residues" evidence="1">
    <location>
        <begin position="537"/>
        <end position="562"/>
    </location>
</feature>
<feature type="region of interest" description="Disordered" evidence="1">
    <location>
        <begin position="984"/>
        <end position="1015"/>
    </location>
</feature>
<dbReference type="Gene3D" id="1.10.10.60">
    <property type="entry name" value="Homeodomain-like"/>
    <property type="match status" value="1"/>
</dbReference>
<feature type="compositionally biased region" description="Polar residues" evidence="1">
    <location>
        <begin position="1633"/>
        <end position="1662"/>
    </location>
</feature>
<organism evidence="3">
    <name type="scientific">Nothobranchius rachovii</name>
    <name type="common">bluefin notho</name>
    <dbReference type="NCBI Taxonomy" id="451742"/>
    <lineage>
        <taxon>Eukaryota</taxon>
        <taxon>Metazoa</taxon>
        <taxon>Chordata</taxon>
        <taxon>Craniata</taxon>
        <taxon>Vertebrata</taxon>
        <taxon>Euteleostomi</taxon>
        <taxon>Actinopterygii</taxon>
        <taxon>Neopterygii</taxon>
        <taxon>Teleostei</taxon>
        <taxon>Neoteleostei</taxon>
        <taxon>Acanthomorphata</taxon>
        <taxon>Ovalentaria</taxon>
        <taxon>Atherinomorphae</taxon>
        <taxon>Cyprinodontiformes</taxon>
        <taxon>Nothobranchiidae</taxon>
        <taxon>Nothobranchius</taxon>
    </lineage>
</organism>
<feature type="compositionally biased region" description="Polar residues" evidence="1">
    <location>
        <begin position="708"/>
        <end position="729"/>
    </location>
</feature>
<feature type="compositionally biased region" description="Basic residues" evidence="1">
    <location>
        <begin position="1277"/>
        <end position="1286"/>
    </location>
</feature>
<feature type="compositionally biased region" description="Polar residues" evidence="1">
    <location>
        <begin position="1531"/>
        <end position="1551"/>
    </location>
</feature>
<feature type="compositionally biased region" description="Polar residues" evidence="1">
    <location>
        <begin position="1613"/>
        <end position="1622"/>
    </location>
</feature>
<gene>
    <name evidence="3" type="primary">BDP1</name>
</gene>
<feature type="compositionally biased region" description="Basic and acidic residues" evidence="1">
    <location>
        <begin position="1508"/>
        <end position="1518"/>
    </location>
</feature>
<feature type="compositionally biased region" description="Polar residues" evidence="1">
    <location>
        <begin position="69"/>
        <end position="82"/>
    </location>
</feature>
<dbReference type="InterPro" id="IPR001005">
    <property type="entry name" value="SANT/Myb"/>
</dbReference>
<dbReference type="GO" id="GO:0001156">
    <property type="term" value="F:TFIIIC-class transcription factor complex binding"/>
    <property type="evidence" value="ECO:0007669"/>
    <property type="project" value="TreeGrafter"/>
</dbReference>
<feature type="compositionally biased region" description="Basic residues" evidence="1">
    <location>
        <begin position="1878"/>
        <end position="1890"/>
    </location>
</feature>
<feature type="region of interest" description="Disordered" evidence="1">
    <location>
        <begin position="1439"/>
        <end position="1965"/>
    </location>
</feature>
<dbReference type="InterPro" id="IPR039467">
    <property type="entry name" value="TFIIIB_B''_Myb"/>
</dbReference>
<accession>A0A1A8QAM5</accession>
<feature type="compositionally biased region" description="Basic and acidic residues" evidence="1">
    <location>
        <begin position="329"/>
        <end position="341"/>
    </location>
</feature>
<feature type="region of interest" description="Disordered" evidence="1">
    <location>
        <begin position="514"/>
        <end position="779"/>
    </location>
</feature>
<feature type="compositionally biased region" description="Low complexity" evidence="1">
    <location>
        <begin position="2137"/>
        <end position="2147"/>
    </location>
</feature>
<feature type="compositionally biased region" description="Polar residues" evidence="1">
    <location>
        <begin position="1716"/>
        <end position="1732"/>
    </location>
</feature>
<feature type="compositionally biased region" description="Basic and acidic residues" evidence="1">
    <location>
        <begin position="1761"/>
        <end position="1773"/>
    </location>
</feature>
<feature type="compositionally biased region" description="Low complexity" evidence="1">
    <location>
        <begin position="1950"/>
        <end position="1959"/>
    </location>
</feature>
<proteinExistence type="predicted"/>
<feature type="compositionally biased region" description="Basic and acidic residues" evidence="1">
    <location>
        <begin position="1192"/>
        <end position="1204"/>
    </location>
</feature>
<feature type="region of interest" description="Disordered" evidence="1">
    <location>
        <begin position="1999"/>
        <end position="2242"/>
    </location>
</feature>
<keyword evidence="3" id="KW-0648">Protein biosynthesis</keyword>
<feature type="compositionally biased region" description="Basic residues" evidence="1">
    <location>
        <begin position="1470"/>
        <end position="1481"/>
    </location>
</feature>
<feature type="compositionally biased region" description="Basic residues" evidence="1">
    <location>
        <begin position="1125"/>
        <end position="1134"/>
    </location>
</feature>
<reference evidence="3" key="2">
    <citation type="submission" date="2016-06" db="EMBL/GenBank/DDBJ databases">
        <title>The genome of a short-lived fish provides insights into sex chromosome evolution and the genetic control of aging.</title>
        <authorList>
            <person name="Reichwald K."/>
            <person name="Felder M."/>
            <person name="Petzold A."/>
            <person name="Koch P."/>
            <person name="Groth M."/>
            <person name="Platzer M."/>
        </authorList>
    </citation>
    <scope>NUCLEOTIDE SEQUENCE</scope>
    <source>
        <tissue evidence="3">Brain</tissue>
    </source>
</reference>
<feature type="compositionally biased region" description="Polar residues" evidence="1">
    <location>
        <begin position="1137"/>
        <end position="1151"/>
    </location>
</feature>
<evidence type="ECO:0000256" key="1">
    <source>
        <dbReference type="SAM" id="MobiDB-lite"/>
    </source>
</evidence>
<dbReference type="SMART" id="SM00717">
    <property type="entry name" value="SANT"/>
    <property type="match status" value="1"/>
</dbReference>
<dbReference type="GO" id="GO:0000126">
    <property type="term" value="C:transcription factor TFIIIB complex"/>
    <property type="evidence" value="ECO:0007669"/>
    <property type="project" value="TreeGrafter"/>
</dbReference>
<feature type="region of interest" description="Disordered" evidence="1">
    <location>
        <begin position="1258"/>
        <end position="1307"/>
    </location>
</feature>
<feature type="region of interest" description="Disordered" evidence="1">
    <location>
        <begin position="1343"/>
        <end position="1368"/>
    </location>
</feature>
<feature type="compositionally biased region" description="Polar residues" evidence="1">
    <location>
        <begin position="1820"/>
        <end position="1845"/>
    </location>
</feature>
<feature type="compositionally biased region" description="Low complexity" evidence="1">
    <location>
        <begin position="2160"/>
        <end position="2172"/>
    </location>
</feature>
<dbReference type="InterPro" id="IPR009057">
    <property type="entry name" value="Homeodomain-like_sf"/>
</dbReference>
<dbReference type="CDD" id="cd00167">
    <property type="entry name" value="SANT"/>
    <property type="match status" value="1"/>
</dbReference>
<feature type="compositionally biased region" description="Basic and acidic residues" evidence="1">
    <location>
        <begin position="1450"/>
        <end position="1461"/>
    </location>
</feature>
<dbReference type="GO" id="GO:0003743">
    <property type="term" value="F:translation initiation factor activity"/>
    <property type="evidence" value="ECO:0007669"/>
    <property type="project" value="UniProtKB-KW"/>
</dbReference>
<feature type="compositionally biased region" description="Polar residues" evidence="1">
    <location>
        <begin position="2193"/>
        <end position="2204"/>
    </location>
</feature>
<feature type="compositionally biased region" description="Basic and acidic residues" evidence="1">
    <location>
        <begin position="1153"/>
        <end position="1172"/>
    </location>
</feature>
<dbReference type="Pfam" id="PF15963">
    <property type="entry name" value="Myb_DNA-bind_7"/>
    <property type="match status" value="1"/>
</dbReference>
<dbReference type="PANTHER" id="PTHR22929">
    <property type="entry name" value="RNA POLYMERASE III TRANSCRIPTION INITIATION FACTOR B"/>
    <property type="match status" value="1"/>
</dbReference>
<feature type="compositionally biased region" description="Acidic residues" evidence="1">
    <location>
        <begin position="352"/>
        <end position="367"/>
    </location>
</feature>
<feature type="compositionally biased region" description="Acidic residues" evidence="1">
    <location>
        <begin position="766"/>
        <end position="776"/>
    </location>
</feature>
<feature type="compositionally biased region" description="Basic and acidic residues" evidence="1">
    <location>
        <begin position="576"/>
        <end position="600"/>
    </location>
</feature>
<dbReference type="PANTHER" id="PTHR22929:SF0">
    <property type="entry name" value="TRANSCRIPTION FACTOR TFIIIB COMPONENT B'' HOMOLOG"/>
    <property type="match status" value="1"/>
</dbReference>
<keyword evidence="3" id="KW-0396">Initiation factor</keyword>
<feature type="compositionally biased region" description="Basic and acidic residues" evidence="1">
    <location>
        <begin position="2106"/>
        <end position="2136"/>
    </location>
</feature>
<feature type="compositionally biased region" description="Polar residues" evidence="1">
    <location>
        <begin position="604"/>
        <end position="618"/>
    </location>
</feature>
<name>A0A1A8QAM5_9TELE</name>
<feature type="domain" description="Myb-like" evidence="2">
    <location>
        <begin position="425"/>
        <end position="473"/>
    </location>
</feature>
<feature type="compositionally biased region" description="Basic and acidic residues" evidence="1">
    <location>
        <begin position="1005"/>
        <end position="1015"/>
    </location>
</feature>
<feature type="compositionally biased region" description="Polar residues" evidence="1">
    <location>
        <begin position="1344"/>
        <end position="1362"/>
    </location>
</feature>
<feature type="compositionally biased region" description="Basic and acidic residues" evidence="1">
    <location>
        <begin position="650"/>
        <end position="665"/>
    </location>
</feature>